<evidence type="ECO:0000256" key="2">
    <source>
        <dbReference type="ARBA" id="ARBA00022801"/>
    </source>
</evidence>
<comment type="caution">
    <text evidence="3">The sequence shown here is derived from an EMBL/GenBank/DDBJ whole genome shotgun (WGS) entry which is preliminary data.</text>
</comment>
<accession>A0A0L7K4F5</accession>
<gene>
    <name evidence="3" type="ORF">OBRU01_25495</name>
</gene>
<dbReference type="InterPro" id="IPR004947">
    <property type="entry name" value="DNase_II"/>
</dbReference>
<keyword evidence="4" id="KW-1185">Reference proteome</keyword>
<organism evidence="3 4">
    <name type="scientific">Operophtera brumata</name>
    <name type="common">Winter moth</name>
    <name type="synonym">Phalaena brumata</name>
    <dbReference type="NCBI Taxonomy" id="104452"/>
    <lineage>
        <taxon>Eukaryota</taxon>
        <taxon>Metazoa</taxon>
        <taxon>Ecdysozoa</taxon>
        <taxon>Arthropoda</taxon>
        <taxon>Hexapoda</taxon>
        <taxon>Insecta</taxon>
        <taxon>Pterygota</taxon>
        <taxon>Neoptera</taxon>
        <taxon>Endopterygota</taxon>
        <taxon>Lepidoptera</taxon>
        <taxon>Glossata</taxon>
        <taxon>Ditrysia</taxon>
        <taxon>Geometroidea</taxon>
        <taxon>Geometridae</taxon>
        <taxon>Larentiinae</taxon>
        <taxon>Operophtera</taxon>
    </lineage>
</organism>
<evidence type="ECO:0000313" key="3">
    <source>
        <dbReference type="EMBL" id="KOB58131.1"/>
    </source>
</evidence>
<evidence type="ECO:0000256" key="1">
    <source>
        <dbReference type="ARBA" id="ARBA00007527"/>
    </source>
</evidence>
<dbReference type="Pfam" id="PF03265">
    <property type="entry name" value="DNase_II"/>
    <property type="match status" value="2"/>
</dbReference>
<dbReference type="PANTHER" id="PTHR10858">
    <property type="entry name" value="DEOXYRIBONUCLEASE II"/>
    <property type="match status" value="1"/>
</dbReference>
<dbReference type="GO" id="GO:0006309">
    <property type="term" value="P:apoptotic DNA fragmentation"/>
    <property type="evidence" value="ECO:0007669"/>
    <property type="project" value="TreeGrafter"/>
</dbReference>
<name>A0A0L7K4F5_OPEBR</name>
<comment type="similarity">
    <text evidence="1">Belongs to the DNase II family.</text>
</comment>
<dbReference type="GO" id="GO:0004531">
    <property type="term" value="F:deoxyribonuclease II activity"/>
    <property type="evidence" value="ECO:0007669"/>
    <property type="project" value="InterPro"/>
</dbReference>
<dbReference type="STRING" id="104452.A0A0L7K4F5"/>
<dbReference type="Proteomes" id="UP000037510">
    <property type="component" value="Unassembled WGS sequence"/>
</dbReference>
<dbReference type="PANTHER" id="PTHR10858:SF23">
    <property type="entry name" value="DEOXYRIBONUCLEASE II"/>
    <property type="match status" value="1"/>
</dbReference>
<reference evidence="3 4" key="1">
    <citation type="journal article" date="2015" name="Genome Biol. Evol.">
        <title>The genome of winter moth (Operophtera brumata) provides a genomic perspective on sexual dimorphism and phenology.</title>
        <authorList>
            <person name="Derks M.F."/>
            <person name="Smit S."/>
            <person name="Salis L."/>
            <person name="Schijlen E."/>
            <person name="Bossers A."/>
            <person name="Mateman C."/>
            <person name="Pijl A.S."/>
            <person name="de Ridder D."/>
            <person name="Groenen M.A."/>
            <person name="Visser M.E."/>
            <person name="Megens H.J."/>
        </authorList>
    </citation>
    <scope>NUCLEOTIDE SEQUENCE [LARGE SCALE GENOMIC DNA]</scope>
    <source>
        <strain evidence="3">WM2013NL</strain>
        <tissue evidence="3">Head and thorax</tissue>
    </source>
</reference>
<sequence length="251" mass="28344">MKQRSSATKYKRFKLGDKYYDDYDLAEMFSVHSLNGSSYDYPQTGMKYGQTFLCVSVQTATLNQIAIQLQYNEPLIVYANIPQEFVSELPHLMDVVGNKTIDVSPWSRLTLSVSVHSLNGSSYDYPQTGMKYGQTFLCVSVQTATLNQIAIQLQYNEPLIVYANIPQEFVSELPHLMDVVGNKTIDVSPWYHIESFETLVGRKFLSFAKSAMFNDDLYSGLVAEVLQSDLLVESWTNGPGTLDSECGRNFQ</sequence>
<dbReference type="EMBL" id="JTDY01010647">
    <property type="protein sequence ID" value="KOB58131.1"/>
    <property type="molecule type" value="Genomic_DNA"/>
</dbReference>
<proteinExistence type="inferred from homology"/>
<protein>
    <submittedName>
        <fullName evidence="3">Putative deoxyribonuclease ii</fullName>
    </submittedName>
</protein>
<keyword evidence="2" id="KW-0378">Hydrolase</keyword>
<dbReference type="AlphaFoldDB" id="A0A0L7K4F5"/>
<evidence type="ECO:0000313" key="4">
    <source>
        <dbReference type="Proteomes" id="UP000037510"/>
    </source>
</evidence>